<organism evidence="2 3">
    <name type="scientific">Jaminaea rosea</name>
    <dbReference type="NCBI Taxonomy" id="1569628"/>
    <lineage>
        <taxon>Eukaryota</taxon>
        <taxon>Fungi</taxon>
        <taxon>Dikarya</taxon>
        <taxon>Basidiomycota</taxon>
        <taxon>Ustilaginomycotina</taxon>
        <taxon>Exobasidiomycetes</taxon>
        <taxon>Microstromatales</taxon>
        <taxon>Microstromatales incertae sedis</taxon>
        <taxon>Jaminaea</taxon>
    </lineage>
</organism>
<gene>
    <name evidence="2" type="ORF">BDZ90DRAFT_209383</name>
</gene>
<feature type="domain" description="DinB-like" evidence="1">
    <location>
        <begin position="31"/>
        <end position="159"/>
    </location>
</feature>
<dbReference type="Pfam" id="PF12867">
    <property type="entry name" value="DinB_2"/>
    <property type="match status" value="1"/>
</dbReference>
<evidence type="ECO:0000313" key="3">
    <source>
        <dbReference type="Proteomes" id="UP000245884"/>
    </source>
</evidence>
<feature type="non-terminal residue" evidence="2">
    <location>
        <position position="1"/>
    </location>
</feature>
<name>A0A316UJM1_9BASI</name>
<dbReference type="SUPFAM" id="SSF109854">
    <property type="entry name" value="DinB/YfiT-like putative metalloenzymes"/>
    <property type="match status" value="1"/>
</dbReference>
<accession>A0A316UJM1</accession>
<dbReference type="GeneID" id="37025868"/>
<dbReference type="InterPro" id="IPR034660">
    <property type="entry name" value="DinB/YfiT-like"/>
</dbReference>
<dbReference type="RefSeq" id="XP_025359746.1">
    <property type="nucleotide sequence ID" value="XM_025504045.1"/>
</dbReference>
<dbReference type="STRING" id="1569628.A0A316UJM1"/>
<dbReference type="AlphaFoldDB" id="A0A316UJM1"/>
<protein>
    <recommendedName>
        <fullName evidence="1">DinB-like domain-containing protein</fullName>
    </recommendedName>
</protein>
<dbReference type="Gene3D" id="1.20.120.450">
    <property type="entry name" value="dinb family like domain"/>
    <property type="match status" value="1"/>
</dbReference>
<keyword evidence="3" id="KW-1185">Reference proteome</keyword>
<dbReference type="Proteomes" id="UP000245884">
    <property type="component" value="Unassembled WGS sequence"/>
</dbReference>
<evidence type="ECO:0000259" key="1">
    <source>
        <dbReference type="Pfam" id="PF12867"/>
    </source>
</evidence>
<proteinExistence type="predicted"/>
<dbReference type="PANTHER" id="PTHR39473">
    <property type="match status" value="1"/>
</dbReference>
<dbReference type="PANTHER" id="PTHR39473:SF1">
    <property type="entry name" value="DINB-LIKE DOMAIN-CONTAINING PROTEIN"/>
    <property type="match status" value="1"/>
</dbReference>
<evidence type="ECO:0000313" key="2">
    <source>
        <dbReference type="EMBL" id="PWN25134.1"/>
    </source>
</evidence>
<sequence length="194" mass="21137">SADTPSEAEESMISCALQILAQAIELLRSSAIGDEELSTPSQGASGATVGKHLRHVLDHYRLLLDSVEAAPNGGQPFIDYDRRVRSVPIETSVQSALQEFEYTQRRIRSVLATPADGSVTPTMERVVTLQATTPIIQEFKSTIGREVWHVALHSIHHFALARVILNELGLGDAVGKEFGVAPSTLALRQWARES</sequence>
<dbReference type="InterPro" id="IPR024775">
    <property type="entry name" value="DinB-like"/>
</dbReference>
<reference evidence="2 3" key="1">
    <citation type="journal article" date="2018" name="Mol. Biol. Evol.">
        <title>Broad Genomic Sampling Reveals a Smut Pathogenic Ancestry of the Fungal Clade Ustilaginomycotina.</title>
        <authorList>
            <person name="Kijpornyongpan T."/>
            <person name="Mondo S.J."/>
            <person name="Barry K."/>
            <person name="Sandor L."/>
            <person name="Lee J."/>
            <person name="Lipzen A."/>
            <person name="Pangilinan J."/>
            <person name="LaButti K."/>
            <person name="Hainaut M."/>
            <person name="Henrissat B."/>
            <person name="Grigoriev I.V."/>
            <person name="Spatafora J.W."/>
            <person name="Aime M.C."/>
        </authorList>
    </citation>
    <scope>NUCLEOTIDE SEQUENCE [LARGE SCALE GENOMIC DNA]</scope>
    <source>
        <strain evidence="2 3">MCA 5214</strain>
    </source>
</reference>
<feature type="non-terminal residue" evidence="2">
    <location>
        <position position="194"/>
    </location>
</feature>
<dbReference type="OrthoDB" id="5564877at2759"/>
<dbReference type="EMBL" id="KZ819677">
    <property type="protein sequence ID" value="PWN25134.1"/>
    <property type="molecule type" value="Genomic_DNA"/>
</dbReference>